<feature type="region of interest" description="Disordered" evidence="1">
    <location>
        <begin position="394"/>
        <end position="507"/>
    </location>
</feature>
<feature type="transmembrane region" description="Helical" evidence="2">
    <location>
        <begin position="27"/>
        <end position="48"/>
    </location>
</feature>
<sequence>MHAVPVRSKLGVAPKHLHFLSPRARRALSILFAGGLLFFAFLSFSIYVKDPESSSTKGGNGKLRRSLAVSRSNGGRIVSGRTVHRGGNTAVHSDEPLRLLLASHNRLFWYDVLNSSVQVLHEGEGVHYGVFPGDISDGKVTTLWNVIRPHNWHPKTSVEHLVQFNAETGKEISRVRIHSRFTHDAVRRGDRVYLANTEGGEVQELRFPSMKKLRGMKLFTLKQHVNTLAPLEEGVVWAMLHNLGKSEAVKIDLRSKPEPRVVATAKDVGTKAHGLVAWRGRLVVLDSERGALVTVDPGSGEVTKIWQTPADEDPQKFLKGLCVVDNVAYFGVNVWGSRESRDSKGNDAELAAVDLTTGALVFRRPVPTHGLLNIVAAPQLGEASTYRAMAGTGGEADVRGDAHSAGAAEGEGAGEGEGVAAARRAAVARQDGGEGQGGAGALPVRRKHGYLGGEVANPASDPLPSGSDGSTDPDGAAATGGDGDAAGAGSLHASNTADGSLPLSRAGVKTGIDDSRVEAANRKLIEMGYKPRISGYWSSGQPHLDLKVKDSRQSWAAGVSLPLLRVNISALKERIVNMPEDMWTTARQRKENAAVDGRKDNMNKFKPGVEALVMVFSDQSTEHVYRFPYYDYFKDLIEPILEQIVGRDDMLKVVRLQFARMKPGSTIKVHKDMGGYARFAHRIHLPIVSDANIHFKTCPDDERSQNRRLGGETDTTSCVDLPMEEGMVFELNNRVSHLVLNQGSIRRVQMVVDVAEDARAPRRLKPGTICNYVRAVMVCPEDKTLPDY</sequence>
<evidence type="ECO:0000313" key="4">
    <source>
        <dbReference type="Proteomes" id="UP000612055"/>
    </source>
</evidence>
<evidence type="ECO:0000313" key="3">
    <source>
        <dbReference type="EMBL" id="KAG2501830.1"/>
    </source>
</evidence>
<keyword evidence="2" id="KW-1133">Transmembrane helix</keyword>
<dbReference type="OrthoDB" id="411451at2759"/>
<dbReference type="SUPFAM" id="SSF50969">
    <property type="entry name" value="YVTN repeat-like/Quinoprotein amine dehydrogenase"/>
    <property type="match status" value="1"/>
</dbReference>
<reference evidence="3" key="1">
    <citation type="journal article" date="2020" name="bioRxiv">
        <title>Comparative genomics of Chlamydomonas.</title>
        <authorList>
            <person name="Craig R.J."/>
            <person name="Hasan A.R."/>
            <person name="Ness R.W."/>
            <person name="Keightley P.D."/>
        </authorList>
    </citation>
    <scope>NUCLEOTIDE SEQUENCE</scope>
    <source>
        <strain evidence="3">CCAP 11/70</strain>
    </source>
</reference>
<feature type="compositionally biased region" description="Low complexity" evidence="1">
    <location>
        <begin position="458"/>
        <end position="477"/>
    </location>
</feature>
<dbReference type="SUPFAM" id="SSF51197">
    <property type="entry name" value="Clavaminate synthase-like"/>
    <property type="match status" value="1"/>
</dbReference>
<dbReference type="InterPro" id="IPR027443">
    <property type="entry name" value="IPNS-like_sf"/>
</dbReference>
<evidence type="ECO:0008006" key="5">
    <source>
        <dbReference type="Google" id="ProtNLM"/>
    </source>
</evidence>
<dbReference type="InterPro" id="IPR015943">
    <property type="entry name" value="WD40/YVTN_repeat-like_dom_sf"/>
</dbReference>
<evidence type="ECO:0000256" key="2">
    <source>
        <dbReference type="SAM" id="Phobius"/>
    </source>
</evidence>
<feature type="compositionally biased region" description="Low complexity" evidence="1">
    <location>
        <begin position="418"/>
        <end position="429"/>
    </location>
</feature>
<accession>A0A835YNR9</accession>
<dbReference type="Gene3D" id="2.130.10.10">
    <property type="entry name" value="YVTN repeat-like/Quinoprotein amine dehydrogenase"/>
    <property type="match status" value="1"/>
</dbReference>
<keyword evidence="2" id="KW-0472">Membrane</keyword>
<dbReference type="Gene3D" id="2.60.120.330">
    <property type="entry name" value="B-lactam Antibiotic, Isopenicillin N Synthase, Chain"/>
    <property type="match status" value="1"/>
</dbReference>
<proteinExistence type="predicted"/>
<keyword evidence="2" id="KW-0812">Transmembrane</keyword>
<dbReference type="Proteomes" id="UP000612055">
    <property type="component" value="Unassembled WGS sequence"/>
</dbReference>
<dbReference type="EMBL" id="JAEHOE010000001">
    <property type="protein sequence ID" value="KAG2501830.1"/>
    <property type="molecule type" value="Genomic_DNA"/>
</dbReference>
<comment type="caution">
    <text evidence="3">The sequence shown here is derived from an EMBL/GenBank/DDBJ whole genome shotgun (WGS) entry which is preliminary data.</text>
</comment>
<organism evidence="3 4">
    <name type="scientific">Edaphochlamys debaryana</name>
    <dbReference type="NCBI Taxonomy" id="47281"/>
    <lineage>
        <taxon>Eukaryota</taxon>
        <taxon>Viridiplantae</taxon>
        <taxon>Chlorophyta</taxon>
        <taxon>core chlorophytes</taxon>
        <taxon>Chlorophyceae</taxon>
        <taxon>CS clade</taxon>
        <taxon>Chlamydomonadales</taxon>
        <taxon>Chlamydomonadales incertae sedis</taxon>
        <taxon>Edaphochlamys</taxon>
    </lineage>
</organism>
<dbReference type="AlphaFoldDB" id="A0A835YNR9"/>
<protein>
    <recommendedName>
        <fullName evidence="5">Aspartyl/asparaginy/proline hydroxylase domain-containing protein</fullName>
    </recommendedName>
</protein>
<keyword evidence="4" id="KW-1185">Reference proteome</keyword>
<name>A0A835YNR9_9CHLO</name>
<evidence type="ECO:0000256" key="1">
    <source>
        <dbReference type="SAM" id="MobiDB-lite"/>
    </source>
</evidence>
<gene>
    <name evidence="3" type="ORF">HYH03_000329</name>
</gene>
<dbReference type="InterPro" id="IPR011044">
    <property type="entry name" value="Quino_amine_DH_bsu"/>
</dbReference>